<dbReference type="PaxDb" id="121845-A0A3Q0IP15"/>
<name>A0A3Q0IP15_DIACI</name>
<feature type="domain" description="CUB" evidence="5">
    <location>
        <begin position="42"/>
        <end position="166"/>
    </location>
</feature>
<evidence type="ECO:0000256" key="2">
    <source>
        <dbReference type="PROSITE-ProRule" id="PRU00059"/>
    </source>
</evidence>
<evidence type="ECO:0000256" key="1">
    <source>
        <dbReference type="ARBA" id="ARBA00023157"/>
    </source>
</evidence>
<feature type="compositionally biased region" description="Low complexity" evidence="3">
    <location>
        <begin position="177"/>
        <end position="188"/>
    </location>
</feature>
<accession>A0A3Q0IP15</accession>
<dbReference type="GeneID" id="113466656"/>
<keyword evidence="4" id="KW-0732">Signal</keyword>
<dbReference type="InterPro" id="IPR035914">
    <property type="entry name" value="Sperma_CUB_dom_sf"/>
</dbReference>
<evidence type="ECO:0000256" key="3">
    <source>
        <dbReference type="SAM" id="MobiDB-lite"/>
    </source>
</evidence>
<dbReference type="RefSeq" id="XP_026678041.1">
    <property type="nucleotide sequence ID" value="XM_026822240.1"/>
</dbReference>
<dbReference type="KEGG" id="dci:113466656"/>
<dbReference type="CDD" id="cd00041">
    <property type="entry name" value="CUB"/>
    <property type="match status" value="1"/>
</dbReference>
<keyword evidence="1" id="KW-1015">Disulfide bond</keyword>
<evidence type="ECO:0000313" key="9">
    <source>
        <dbReference type="RefSeq" id="XP_026678041.1"/>
    </source>
</evidence>
<comment type="caution">
    <text evidence="2">Lacks conserved residue(s) required for the propagation of feature annotation.</text>
</comment>
<dbReference type="Gene3D" id="2.60.120.290">
    <property type="entry name" value="Spermadhesin, CUB domain"/>
    <property type="match status" value="1"/>
</dbReference>
<dbReference type="RefSeq" id="XP_026678042.1">
    <property type="nucleotide sequence ID" value="XM_026822241.1"/>
</dbReference>
<proteinExistence type="predicted"/>
<dbReference type="SUPFAM" id="SSF49854">
    <property type="entry name" value="Spermadhesin, CUB domain"/>
    <property type="match status" value="1"/>
</dbReference>
<gene>
    <name evidence="7 8 9 10" type="primary">LOC113466656</name>
</gene>
<dbReference type="Proteomes" id="UP000079169">
    <property type="component" value="Unplaced"/>
</dbReference>
<evidence type="ECO:0000313" key="8">
    <source>
        <dbReference type="RefSeq" id="XP_026678040.1"/>
    </source>
</evidence>
<evidence type="ECO:0000259" key="5">
    <source>
        <dbReference type="PROSITE" id="PS01180"/>
    </source>
</evidence>
<feature type="region of interest" description="Disordered" evidence="3">
    <location>
        <begin position="172"/>
        <end position="202"/>
    </location>
</feature>
<dbReference type="Pfam" id="PF00431">
    <property type="entry name" value="CUB"/>
    <property type="match status" value="1"/>
</dbReference>
<dbReference type="RefSeq" id="XP_026678039.1">
    <property type="nucleotide sequence ID" value="XM_026822238.1"/>
</dbReference>
<dbReference type="AlphaFoldDB" id="A0A3Q0IP15"/>
<reference evidence="7 8" key="1">
    <citation type="submission" date="2025-04" db="UniProtKB">
        <authorList>
            <consortium name="RefSeq"/>
        </authorList>
    </citation>
    <scope>IDENTIFICATION</scope>
</reference>
<evidence type="ECO:0000313" key="6">
    <source>
        <dbReference type="Proteomes" id="UP000079169"/>
    </source>
</evidence>
<dbReference type="InterPro" id="IPR000859">
    <property type="entry name" value="CUB_dom"/>
</dbReference>
<dbReference type="PROSITE" id="PS01180">
    <property type="entry name" value="CUB"/>
    <property type="match status" value="1"/>
</dbReference>
<dbReference type="RefSeq" id="XP_026678040.1">
    <property type="nucleotide sequence ID" value="XM_026822239.1"/>
</dbReference>
<sequence length="230" mass="24738">MLCALSTYYPSLCPPQAVLLFSALLAFSLLPPTFPADANFACGGVRTNATGIIQTPHFPAKFPVPIRCSWTIENADPGSVIVLYFTQLYVTAGFTVTDYSSLFAPWMDPTVIFVSNEHSVLETQWISTQKPFVVVDFALDSVYGTHIRALDNLLDVYGFNVTYEIAKVRDDPSVPDGATTSSSETASSGGEGNVLTGGEEAETPSSVRAQICSVVACSFSGHCYANENYT</sequence>
<keyword evidence="6" id="KW-1185">Reference proteome</keyword>
<evidence type="ECO:0000256" key="4">
    <source>
        <dbReference type="SAM" id="SignalP"/>
    </source>
</evidence>
<protein>
    <submittedName>
        <fullName evidence="7 8">Uncharacterized protein LOC113466656</fullName>
    </submittedName>
</protein>
<feature type="signal peptide" evidence="4">
    <location>
        <begin position="1"/>
        <end position="35"/>
    </location>
</feature>
<evidence type="ECO:0000313" key="7">
    <source>
        <dbReference type="RefSeq" id="XP_026678039.1"/>
    </source>
</evidence>
<evidence type="ECO:0000313" key="10">
    <source>
        <dbReference type="RefSeq" id="XP_026678042.1"/>
    </source>
</evidence>
<organism evidence="6 7">
    <name type="scientific">Diaphorina citri</name>
    <name type="common">Asian citrus psyllid</name>
    <dbReference type="NCBI Taxonomy" id="121845"/>
    <lineage>
        <taxon>Eukaryota</taxon>
        <taxon>Metazoa</taxon>
        <taxon>Ecdysozoa</taxon>
        <taxon>Arthropoda</taxon>
        <taxon>Hexapoda</taxon>
        <taxon>Insecta</taxon>
        <taxon>Pterygota</taxon>
        <taxon>Neoptera</taxon>
        <taxon>Paraneoptera</taxon>
        <taxon>Hemiptera</taxon>
        <taxon>Sternorrhyncha</taxon>
        <taxon>Psylloidea</taxon>
        <taxon>Psyllidae</taxon>
        <taxon>Diaphorininae</taxon>
        <taxon>Diaphorina</taxon>
    </lineage>
</organism>
<feature type="chain" id="PRO_5044597829" evidence="4">
    <location>
        <begin position="36"/>
        <end position="230"/>
    </location>
</feature>